<dbReference type="AlphaFoldDB" id="A0A9Q9IRJ6"/>
<dbReference type="KEGG" id="daur:Daura_19075"/>
<evidence type="ECO:0000256" key="1">
    <source>
        <dbReference type="SAM" id="Phobius"/>
    </source>
</evidence>
<dbReference type="Proteomes" id="UP001058003">
    <property type="component" value="Chromosome"/>
</dbReference>
<keyword evidence="1" id="KW-0472">Membrane</keyword>
<feature type="signal peptide" evidence="2">
    <location>
        <begin position="1"/>
        <end position="24"/>
    </location>
</feature>
<feature type="transmembrane region" description="Helical" evidence="1">
    <location>
        <begin position="361"/>
        <end position="379"/>
    </location>
</feature>
<feature type="transmembrane region" description="Helical" evidence="1">
    <location>
        <begin position="225"/>
        <end position="246"/>
    </location>
</feature>
<feature type="transmembrane region" description="Helical" evidence="1">
    <location>
        <begin position="411"/>
        <end position="430"/>
    </location>
</feature>
<evidence type="ECO:0000313" key="3">
    <source>
        <dbReference type="EMBL" id="UWZ58080.1"/>
    </source>
</evidence>
<feature type="transmembrane region" description="Helical" evidence="1">
    <location>
        <begin position="283"/>
        <end position="300"/>
    </location>
</feature>
<feature type="transmembrane region" description="Helical" evidence="1">
    <location>
        <begin position="385"/>
        <end position="404"/>
    </location>
</feature>
<sequence length="819" mass="85815">MKPPKAWLLLFALGLTVLSGLGFAATDAQPVVRFASRPGVSADLPDWARAADQPERELVMDVTVAGRAERLDVAVSYELRVPADDPLLPLLASGRVDGADLGEYLAYGPVNTPVTVERSAGAALAKLRFRYAGSVSERLFLGTFDSTANVAAQRVHRWLTVRAGDVVIGRVDPEPAELRPRLVYFSGPPQMVDVWFADDVPAAARTDAAYPYDAVGYVVTALQAAWPWLVWCLVTTAPWLVLVRAVRNRSRFAVVSRTAGVLGAALGVVAAVASWRYFSGDGMLASLLVLVVVAGFAPVLRPQAAARWRVSGYAVAGAVLTTWVVVAVFAAEGSVRWPLVALMVPVAAGTAVAGRRAAAGPAGAAVVWTAGVAVAFGAAATLLDLPLTLTVVGVTAVAAVSLAVAAPRRSWAVPALLLCGLATVPAVQVVTDPRDVLGFYAFDGYVLPPVTRLAALAFGLYAVMFLRRAGTRGAALGSRTVLATALVLLLIVATDPFPFSWVHLAATGWLLLGWRWAVPAGRRARAVRLAGVDRDRHRTLVGQETRRRLAEASAHDLYRKARARLGAEEVRLAAYDAAQHELDEAARLPVPSRAVTSLDALSTGGGAAPWPNAVRALAYAAPVAALLVGYETFALLAPDSAAAAMRWRTVADLVELAAHMGRWFVYALLFGYLYPLLRGDGPVTKGAAFAVALLGIEVLPLFDLPGRVTGESSVLTPVSAGEVLLAVLIRVGQLVMFIGVLSLLWERWLARAAGYSWDRVRNVRSARALVAPVGTVVVAGLTTAATAVAGAAVVALLATGPAPATDPGARESPGAGAGP</sequence>
<dbReference type="OrthoDB" id="3996671at2"/>
<feature type="transmembrane region" description="Helical" evidence="1">
    <location>
        <begin position="616"/>
        <end position="636"/>
    </location>
</feature>
<keyword evidence="1" id="KW-1133">Transmembrane helix</keyword>
<evidence type="ECO:0000313" key="4">
    <source>
        <dbReference type="Proteomes" id="UP001058003"/>
    </source>
</evidence>
<gene>
    <name evidence="3" type="ORF">Daura_19075</name>
</gene>
<organism evidence="3 4">
    <name type="scientific">Dactylosporangium aurantiacum</name>
    <dbReference type="NCBI Taxonomy" id="35754"/>
    <lineage>
        <taxon>Bacteria</taxon>
        <taxon>Bacillati</taxon>
        <taxon>Actinomycetota</taxon>
        <taxon>Actinomycetes</taxon>
        <taxon>Micromonosporales</taxon>
        <taxon>Micromonosporaceae</taxon>
        <taxon>Dactylosporangium</taxon>
    </lineage>
</organism>
<evidence type="ECO:0000256" key="2">
    <source>
        <dbReference type="SAM" id="SignalP"/>
    </source>
</evidence>
<feature type="transmembrane region" description="Helical" evidence="1">
    <location>
        <begin position="686"/>
        <end position="703"/>
    </location>
</feature>
<proteinExistence type="predicted"/>
<feature type="transmembrane region" description="Helical" evidence="1">
    <location>
        <begin position="499"/>
        <end position="518"/>
    </location>
</feature>
<dbReference type="EMBL" id="CP073767">
    <property type="protein sequence ID" value="UWZ58080.1"/>
    <property type="molecule type" value="Genomic_DNA"/>
</dbReference>
<feature type="transmembrane region" description="Helical" evidence="1">
    <location>
        <begin position="258"/>
        <end position="277"/>
    </location>
</feature>
<feature type="transmembrane region" description="Helical" evidence="1">
    <location>
        <begin position="656"/>
        <end position="674"/>
    </location>
</feature>
<accession>A0A9Q9IRJ6</accession>
<keyword evidence="2" id="KW-0732">Signal</keyword>
<evidence type="ECO:0008006" key="5">
    <source>
        <dbReference type="Google" id="ProtNLM"/>
    </source>
</evidence>
<feature type="transmembrane region" description="Helical" evidence="1">
    <location>
        <begin position="337"/>
        <end position="354"/>
    </location>
</feature>
<feature type="transmembrane region" description="Helical" evidence="1">
    <location>
        <begin position="723"/>
        <end position="745"/>
    </location>
</feature>
<feature type="transmembrane region" description="Helical" evidence="1">
    <location>
        <begin position="766"/>
        <end position="798"/>
    </location>
</feature>
<keyword evidence="1" id="KW-0812">Transmembrane</keyword>
<feature type="transmembrane region" description="Helical" evidence="1">
    <location>
        <begin position="473"/>
        <end position="493"/>
    </location>
</feature>
<feature type="transmembrane region" description="Helical" evidence="1">
    <location>
        <begin position="312"/>
        <end position="331"/>
    </location>
</feature>
<protein>
    <recommendedName>
        <fullName evidence="5">LigA protein</fullName>
    </recommendedName>
</protein>
<feature type="chain" id="PRO_5040491228" description="LigA protein" evidence="2">
    <location>
        <begin position="25"/>
        <end position="819"/>
    </location>
</feature>
<name>A0A9Q9IRJ6_9ACTN</name>
<feature type="transmembrane region" description="Helical" evidence="1">
    <location>
        <begin position="450"/>
        <end position="466"/>
    </location>
</feature>
<reference evidence="3" key="1">
    <citation type="submission" date="2021-04" db="EMBL/GenBank/DDBJ databases">
        <title>Dactylosporangium aurantiacum NRRL B-8018 full assembly.</title>
        <authorList>
            <person name="Hartkoorn R.C."/>
            <person name="Beaudoing E."/>
            <person name="Hot D."/>
        </authorList>
    </citation>
    <scope>NUCLEOTIDE SEQUENCE</scope>
    <source>
        <strain evidence="3">NRRL B-8018</strain>
    </source>
</reference>
<dbReference type="RefSeq" id="WP_033365097.1">
    <property type="nucleotide sequence ID" value="NZ_CP073767.1"/>
</dbReference>
<keyword evidence="4" id="KW-1185">Reference proteome</keyword>